<dbReference type="EMBL" id="CP061171">
    <property type="protein sequence ID" value="QNR83422.1"/>
    <property type="molecule type" value="Genomic_DNA"/>
</dbReference>
<dbReference type="Gene3D" id="3.30.565.10">
    <property type="entry name" value="Histidine kinase-like ATPase, C-terminal domain"/>
    <property type="match status" value="2"/>
</dbReference>
<dbReference type="SUPFAM" id="SSF55874">
    <property type="entry name" value="ATPase domain of HSP90 chaperone/DNA topoisomerase II/histidine kinase"/>
    <property type="match status" value="2"/>
</dbReference>
<organism evidence="6 7">
    <name type="scientific">Pedobacter riviphilus</name>
    <dbReference type="NCBI Taxonomy" id="2766984"/>
    <lineage>
        <taxon>Bacteria</taxon>
        <taxon>Pseudomonadati</taxon>
        <taxon>Bacteroidota</taxon>
        <taxon>Sphingobacteriia</taxon>
        <taxon>Sphingobacteriales</taxon>
        <taxon>Sphingobacteriaceae</taxon>
        <taxon>Pedobacter</taxon>
    </lineage>
</organism>
<feature type="domain" description="Histidine kinase" evidence="5">
    <location>
        <begin position="657"/>
        <end position="864"/>
    </location>
</feature>
<protein>
    <recommendedName>
        <fullName evidence="2">histidine kinase</fullName>
        <ecNumber evidence="2">2.7.13.3</ecNumber>
    </recommendedName>
</protein>
<proteinExistence type="predicted"/>
<name>A0ABX6TD96_9SPHI</name>
<dbReference type="InterPro" id="IPR036890">
    <property type="entry name" value="HATPase_C_sf"/>
</dbReference>
<evidence type="ECO:0000256" key="4">
    <source>
        <dbReference type="ARBA" id="ARBA00022777"/>
    </source>
</evidence>
<sequence length="864" mass="98648">MESNQDMTDELSSAIAAVKAHQYSFCKFVSPNDAGATGAHQAGLYIPKNSIKLMFDEPGKKGENKEKFASIQWYDGATSECRFIYYGQGTRNEYRITRMGRSFKEGQLIILTKISEDSYLGFLLSDESEKNRFLAELELSEEDTNSLIMNNIISTGDYSFRPRARIIKVIGQELISNDVIALVELIKNSYDADARNIDIELNDIFSESGEIIVRDDGLGMTHEKIVDVWLEPATPDKKDSINKKFSICSKRRLLGEKGIGRFAAHRLGNNIELSSRAKLDCDLQPLDYETKVKIDWNVFTEDKYLEEIPITVSKVAPKEFLRSSGTIIKISNIHPWKNSKAVMDAVLKIKGLESPVAAKNTSHHEAGNYNDPGISINITSNDIKLNNEISDLKSFNELLETAFYKFKGIIDTNGNITYDYDFRRAGYKDIQRTVTAKEENLNEYDLEWSEEHPLNDRNTPGNFEVSFYAWDLDSASLKVAGLADYYKNIIKPNTGVRIYRDNFRVWPYGEPDNDWLELDLTRLNAPKQRTVSRNQIFGIVHISSIWNEMLADQSNREGLIRNENYEQFYHLVSSSLAIFAKERKTDKIKIDSVSTNNNSMDVVTQNIDKLRSEIEHNNHNGLYKQTVDVIEKKYHEKINDVLERYMMAAAIGISYSLPIHEMKIRLSSIKHVIEDIERNAVIEDKYLRELARQLRDTEDIVKAVSSIMSRQKRQKVNLTTVVSNVKILKEGDLEKYNINLIYHGEKEINVEALPGLLNTAVLNIVDNAVYWLRAKKIAMRNNNVDFQPQIIITSGINNENRPFLIIKDNGDGFKDPFELLTEPYYSRKTDGLGLGLYLVKEILTRIDASLHGYNDSGAVLEIIF</sequence>
<dbReference type="Gene3D" id="2.40.330.10">
    <property type="entry name" value="DNA-binding pseudobarrel domain"/>
    <property type="match status" value="1"/>
</dbReference>
<keyword evidence="6" id="KW-0067">ATP-binding</keyword>
<dbReference type="InterPro" id="IPR005467">
    <property type="entry name" value="His_kinase_dom"/>
</dbReference>
<dbReference type="PANTHER" id="PTHR42878:SF14">
    <property type="entry name" value="OSMOLARITY TWO-COMPONENT SYSTEM PROTEIN SSK1"/>
    <property type="match status" value="1"/>
</dbReference>
<dbReference type="Proteomes" id="UP000516439">
    <property type="component" value="Chromosome"/>
</dbReference>
<accession>A0ABX6TD96</accession>
<evidence type="ECO:0000256" key="1">
    <source>
        <dbReference type="ARBA" id="ARBA00000085"/>
    </source>
</evidence>
<dbReference type="Pfam" id="PF13589">
    <property type="entry name" value="HATPase_c_3"/>
    <property type="match status" value="1"/>
</dbReference>
<reference evidence="6 7" key="1">
    <citation type="submission" date="2020-09" db="EMBL/GenBank/DDBJ databases">
        <title>Pedobacter sp. SW-16 isolated from soil near Yeocheon.</title>
        <authorList>
            <person name="Im H.S."/>
            <person name="Joung Y."/>
            <person name="Lee S.-S."/>
        </authorList>
    </citation>
    <scope>NUCLEOTIDE SEQUENCE [LARGE SCALE GENOMIC DNA]</scope>
    <source>
        <strain evidence="6 7">SW-16</strain>
    </source>
</reference>
<dbReference type="Pfam" id="PF02518">
    <property type="entry name" value="HATPase_c"/>
    <property type="match status" value="1"/>
</dbReference>
<dbReference type="InterPro" id="IPR023372">
    <property type="entry name" value="Rest_endonuc_II_EcoRII_N"/>
</dbReference>
<dbReference type="InterPro" id="IPR050351">
    <property type="entry name" value="BphY/WalK/GraS-like"/>
</dbReference>
<dbReference type="GO" id="GO:0005524">
    <property type="term" value="F:ATP binding"/>
    <property type="evidence" value="ECO:0007669"/>
    <property type="project" value="UniProtKB-KW"/>
</dbReference>
<dbReference type="InterPro" id="IPR003594">
    <property type="entry name" value="HATPase_dom"/>
</dbReference>
<keyword evidence="3" id="KW-0808">Transferase</keyword>
<dbReference type="PROSITE" id="PS50109">
    <property type="entry name" value="HIS_KIN"/>
    <property type="match status" value="1"/>
</dbReference>
<keyword evidence="4" id="KW-0418">Kinase</keyword>
<evidence type="ECO:0000313" key="7">
    <source>
        <dbReference type="Proteomes" id="UP000516439"/>
    </source>
</evidence>
<evidence type="ECO:0000256" key="3">
    <source>
        <dbReference type="ARBA" id="ARBA00022679"/>
    </source>
</evidence>
<evidence type="ECO:0000259" key="5">
    <source>
        <dbReference type="PROSITE" id="PS50109"/>
    </source>
</evidence>
<dbReference type="EC" id="2.7.13.3" evidence="2"/>
<keyword evidence="7" id="KW-1185">Reference proteome</keyword>
<comment type="catalytic activity">
    <reaction evidence="1">
        <text>ATP + protein L-histidine = ADP + protein N-phospho-L-histidine.</text>
        <dbReference type="EC" id="2.7.13.3"/>
    </reaction>
</comment>
<evidence type="ECO:0000256" key="2">
    <source>
        <dbReference type="ARBA" id="ARBA00012438"/>
    </source>
</evidence>
<dbReference type="SUPFAM" id="SSF101936">
    <property type="entry name" value="DNA-binding pseudobarrel domain"/>
    <property type="match status" value="1"/>
</dbReference>
<dbReference type="RefSeq" id="WP_190326516.1">
    <property type="nucleotide sequence ID" value="NZ_CP061171.1"/>
</dbReference>
<dbReference type="PANTHER" id="PTHR42878">
    <property type="entry name" value="TWO-COMPONENT HISTIDINE KINASE"/>
    <property type="match status" value="1"/>
</dbReference>
<dbReference type="InterPro" id="IPR015300">
    <property type="entry name" value="DNA-bd_pseudobarrel_sf"/>
</dbReference>
<evidence type="ECO:0000313" key="6">
    <source>
        <dbReference type="EMBL" id="QNR83422.1"/>
    </source>
</evidence>
<dbReference type="Pfam" id="PF09217">
    <property type="entry name" value="EcoRII-N"/>
    <property type="match status" value="1"/>
</dbReference>
<gene>
    <name evidence="6" type="ORF">H9N25_15850</name>
</gene>
<keyword evidence="6" id="KW-0547">Nucleotide-binding</keyword>